<keyword evidence="4" id="KW-1185">Reference proteome</keyword>
<keyword evidence="2" id="KW-0732">Signal</keyword>
<proteinExistence type="predicted"/>
<feature type="signal peptide" evidence="2">
    <location>
        <begin position="1"/>
        <end position="19"/>
    </location>
</feature>
<accession>A0AAE0MA08</accession>
<gene>
    <name evidence="3" type="ORF">B0T19DRAFT_442924</name>
</gene>
<comment type="caution">
    <text evidence="3">The sequence shown here is derived from an EMBL/GenBank/DDBJ whole genome shotgun (WGS) entry which is preliminary data.</text>
</comment>
<name>A0AAE0MA08_9PEZI</name>
<evidence type="ECO:0000256" key="2">
    <source>
        <dbReference type="SAM" id="SignalP"/>
    </source>
</evidence>
<feature type="chain" id="PRO_5042058565" evidence="2">
    <location>
        <begin position="20"/>
        <end position="220"/>
    </location>
</feature>
<dbReference type="AlphaFoldDB" id="A0AAE0MA08"/>
<organism evidence="3 4">
    <name type="scientific">Cercophora scortea</name>
    <dbReference type="NCBI Taxonomy" id="314031"/>
    <lineage>
        <taxon>Eukaryota</taxon>
        <taxon>Fungi</taxon>
        <taxon>Dikarya</taxon>
        <taxon>Ascomycota</taxon>
        <taxon>Pezizomycotina</taxon>
        <taxon>Sordariomycetes</taxon>
        <taxon>Sordariomycetidae</taxon>
        <taxon>Sordariales</taxon>
        <taxon>Lasiosphaeriaceae</taxon>
        <taxon>Cercophora</taxon>
    </lineage>
</organism>
<sequence length="220" mass="22480">MKPFCLLLSAGLASALSLANPFARNGVVQSGVISNSSAIANNSSDIANGNLNLGGNLNLNGIDLSNLDFSNQNDVAQAILALLGGLCLSNVLDLNGILSLGLSGDLELFQELVQLVQLQQLGFLNNGGASALFSSGLIGGNFNIGLFKREVAEAKKSMKRTRLRRGSRSKANAQCNAANTASNVSSSSDASAATPEAVDSSSSNAAADSSAGENLSDFTR</sequence>
<feature type="compositionally biased region" description="Low complexity" evidence="1">
    <location>
        <begin position="176"/>
        <end position="211"/>
    </location>
</feature>
<evidence type="ECO:0000313" key="3">
    <source>
        <dbReference type="EMBL" id="KAK3323419.1"/>
    </source>
</evidence>
<feature type="compositionally biased region" description="Basic residues" evidence="1">
    <location>
        <begin position="158"/>
        <end position="168"/>
    </location>
</feature>
<evidence type="ECO:0000313" key="4">
    <source>
        <dbReference type="Proteomes" id="UP001286456"/>
    </source>
</evidence>
<evidence type="ECO:0000256" key="1">
    <source>
        <dbReference type="SAM" id="MobiDB-lite"/>
    </source>
</evidence>
<dbReference type="Proteomes" id="UP001286456">
    <property type="component" value="Unassembled WGS sequence"/>
</dbReference>
<reference evidence="3" key="1">
    <citation type="journal article" date="2023" name="Mol. Phylogenet. Evol.">
        <title>Genome-scale phylogeny and comparative genomics of the fungal order Sordariales.</title>
        <authorList>
            <person name="Hensen N."/>
            <person name="Bonometti L."/>
            <person name="Westerberg I."/>
            <person name="Brannstrom I.O."/>
            <person name="Guillou S."/>
            <person name="Cros-Aarteil S."/>
            <person name="Calhoun S."/>
            <person name="Haridas S."/>
            <person name="Kuo A."/>
            <person name="Mondo S."/>
            <person name="Pangilinan J."/>
            <person name="Riley R."/>
            <person name="LaButti K."/>
            <person name="Andreopoulos B."/>
            <person name="Lipzen A."/>
            <person name="Chen C."/>
            <person name="Yan M."/>
            <person name="Daum C."/>
            <person name="Ng V."/>
            <person name="Clum A."/>
            <person name="Steindorff A."/>
            <person name="Ohm R.A."/>
            <person name="Martin F."/>
            <person name="Silar P."/>
            <person name="Natvig D.O."/>
            <person name="Lalanne C."/>
            <person name="Gautier V."/>
            <person name="Ament-Velasquez S.L."/>
            <person name="Kruys A."/>
            <person name="Hutchinson M.I."/>
            <person name="Powell A.J."/>
            <person name="Barry K."/>
            <person name="Miller A.N."/>
            <person name="Grigoriev I.V."/>
            <person name="Debuchy R."/>
            <person name="Gladieux P."/>
            <person name="Hiltunen Thoren M."/>
            <person name="Johannesson H."/>
        </authorList>
    </citation>
    <scope>NUCLEOTIDE SEQUENCE</scope>
    <source>
        <strain evidence="3">SMH4131-1</strain>
    </source>
</reference>
<feature type="region of interest" description="Disordered" evidence="1">
    <location>
        <begin position="158"/>
        <end position="220"/>
    </location>
</feature>
<dbReference type="EMBL" id="JAUEPO010000004">
    <property type="protein sequence ID" value="KAK3323419.1"/>
    <property type="molecule type" value="Genomic_DNA"/>
</dbReference>
<protein>
    <submittedName>
        <fullName evidence="3">Uncharacterized protein</fullName>
    </submittedName>
</protein>
<reference evidence="3" key="2">
    <citation type="submission" date="2023-06" db="EMBL/GenBank/DDBJ databases">
        <authorList>
            <consortium name="Lawrence Berkeley National Laboratory"/>
            <person name="Haridas S."/>
            <person name="Hensen N."/>
            <person name="Bonometti L."/>
            <person name="Westerberg I."/>
            <person name="Brannstrom I.O."/>
            <person name="Guillou S."/>
            <person name="Cros-Aarteil S."/>
            <person name="Calhoun S."/>
            <person name="Kuo A."/>
            <person name="Mondo S."/>
            <person name="Pangilinan J."/>
            <person name="Riley R."/>
            <person name="Labutti K."/>
            <person name="Andreopoulos B."/>
            <person name="Lipzen A."/>
            <person name="Chen C."/>
            <person name="Yanf M."/>
            <person name="Daum C."/>
            <person name="Ng V."/>
            <person name="Clum A."/>
            <person name="Steindorff A."/>
            <person name="Ohm R."/>
            <person name="Martin F."/>
            <person name="Silar P."/>
            <person name="Natvig D."/>
            <person name="Lalanne C."/>
            <person name="Gautier V."/>
            <person name="Ament-Velasquez S.L."/>
            <person name="Kruys A."/>
            <person name="Hutchinson M.I."/>
            <person name="Powell A.J."/>
            <person name="Barry K."/>
            <person name="Miller A.N."/>
            <person name="Grigoriev I.V."/>
            <person name="Debuchy R."/>
            <person name="Gladieux P."/>
            <person name="Thoren M.H."/>
            <person name="Johannesson H."/>
        </authorList>
    </citation>
    <scope>NUCLEOTIDE SEQUENCE</scope>
    <source>
        <strain evidence="3">SMH4131-1</strain>
    </source>
</reference>